<accession>A0A6L5R7M2</accession>
<evidence type="ECO:0000313" key="1">
    <source>
        <dbReference type="EMBL" id="MRX45317.1"/>
    </source>
</evidence>
<sequence length="90" mass="9405">MRIAVTVTNPGTEPIAPGVFGSELLVNGEPDPSWRLAMNGAVDPSLVRLPGGDSAELVRDLRVAGLVPGPNEFAVRIGDVQSDPVVLDMD</sequence>
<comment type="caution">
    <text evidence="1">The sequence shown here is derived from an EMBL/GenBank/DDBJ whole genome shotgun (WGS) entry which is preliminary data.</text>
</comment>
<evidence type="ECO:0000313" key="2">
    <source>
        <dbReference type="Proteomes" id="UP000476511"/>
    </source>
</evidence>
<dbReference type="AlphaFoldDB" id="A0A6L5R7M2"/>
<dbReference type="EMBL" id="WKJD01000021">
    <property type="protein sequence ID" value="MRX45317.1"/>
    <property type="molecule type" value="Genomic_DNA"/>
</dbReference>
<organism evidence="1 2">
    <name type="scientific">Agromyces kandeliae</name>
    <dbReference type="NCBI Taxonomy" id="2666141"/>
    <lineage>
        <taxon>Bacteria</taxon>
        <taxon>Bacillati</taxon>
        <taxon>Actinomycetota</taxon>
        <taxon>Actinomycetes</taxon>
        <taxon>Micrococcales</taxon>
        <taxon>Microbacteriaceae</taxon>
        <taxon>Agromyces</taxon>
    </lineage>
</organism>
<gene>
    <name evidence="1" type="ORF">GJR97_16525</name>
</gene>
<reference evidence="1 2" key="1">
    <citation type="submission" date="2019-11" db="EMBL/GenBank/DDBJ databases">
        <title>Agromyces kandeliae sp. nov., isolated from mangrove soil.</title>
        <authorList>
            <person name="Wang R."/>
        </authorList>
    </citation>
    <scope>NUCLEOTIDE SEQUENCE [LARGE SCALE GENOMIC DNA]</scope>
    <source>
        <strain evidence="1 2">Q22</strain>
    </source>
</reference>
<proteinExistence type="predicted"/>
<protein>
    <submittedName>
        <fullName evidence="1">Uncharacterized protein</fullName>
    </submittedName>
</protein>
<dbReference type="RefSeq" id="WP_154347863.1">
    <property type="nucleotide sequence ID" value="NZ_WKJD01000021.1"/>
</dbReference>
<dbReference type="Proteomes" id="UP000476511">
    <property type="component" value="Unassembled WGS sequence"/>
</dbReference>
<keyword evidence="2" id="KW-1185">Reference proteome</keyword>
<name>A0A6L5R7M2_9MICO</name>